<dbReference type="EMBL" id="CP024899">
    <property type="protein sequence ID" value="ATX67656.1"/>
    <property type="molecule type" value="Genomic_DNA"/>
</dbReference>
<dbReference type="Proteomes" id="UP000228948">
    <property type="component" value="Chromosome"/>
</dbReference>
<accession>A0A2K8KF79</accession>
<reference evidence="2 3" key="1">
    <citation type="submission" date="2017-11" db="EMBL/GenBank/DDBJ databases">
        <title>Revised Sequence and Annotation of the Rhodobaca barguzinensis strain alga05 Genome.</title>
        <authorList>
            <person name="Kopejtka K."/>
            <person name="Tomasch J.M."/>
            <person name="Bunk B."/>
            <person name="Koblizek M."/>
        </authorList>
    </citation>
    <scope>NUCLEOTIDE SEQUENCE [LARGE SCALE GENOMIC DNA]</scope>
    <source>
        <strain evidence="3">alga05</strain>
    </source>
</reference>
<proteinExistence type="predicted"/>
<organism evidence="2 3">
    <name type="scientific">Roseinatronobacter bogoriensis subsp. barguzinensis</name>
    <dbReference type="NCBI Taxonomy" id="441209"/>
    <lineage>
        <taxon>Bacteria</taxon>
        <taxon>Pseudomonadati</taxon>
        <taxon>Pseudomonadota</taxon>
        <taxon>Alphaproteobacteria</taxon>
        <taxon>Rhodobacterales</taxon>
        <taxon>Paracoccaceae</taxon>
        <taxon>Roseinatronobacter</taxon>
    </lineage>
</organism>
<evidence type="ECO:0000313" key="3">
    <source>
        <dbReference type="Proteomes" id="UP000228948"/>
    </source>
</evidence>
<evidence type="ECO:0000313" key="2">
    <source>
        <dbReference type="EMBL" id="ATX67656.1"/>
    </source>
</evidence>
<dbReference type="STRING" id="441209.GCA_001870665_00482"/>
<dbReference type="KEGG" id="rbg:BG454_03680"/>
<keyword evidence="1" id="KW-0732">Signal</keyword>
<feature type="signal peptide" evidence="1">
    <location>
        <begin position="1"/>
        <end position="18"/>
    </location>
</feature>
<keyword evidence="3" id="KW-1185">Reference proteome</keyword>
<dbReference type="RefSeq" id="WP_071481872.1">
    <property type="nucleotide sequence ID" value="NZ_CP024899.1"/>
</dbReference>
<sequence>MKRIILMTALLWPVALSAQDHAAHSAYAGLESREIKTLSDTDLDDLRRGAGWGLALSAELNGVPGPAHLLELKDQIGLNSEQVAAIEAIFDAMQREAQAAGDRFIEAEAAIEAAFRAGDLGSEDLRALIDASAAARAELRFIHLVRHLETPPLLTEGQIARYNELRGYGAGSPCDAVPEGHDPAMWRRHNGCDD</sequence>
<dbReference type="AlphaFoldDB" id="A0A2K8KF79"/>
<dbReference type="OrthoDB" id="7353511at2"/>
<dbReference type="Gene3D" id="1.20.120.1490">
    <property type="match status" value="1"/>
</dbReference>
<feature type="chain" id="PRO_5014972431" description="LTXXQ motif family protein" evidence="1">
    <location>
        <begin position="19"/>
        <end position="194"/>
    </location>
</feature>
<evidence type="ECO:0008006" key="4">
    <source>
        <dbReference type="Google" id="ProtNLM"/>
    </source>
</evidence>
<evidence type="ECO:0000256" key="1">
    <source>
        <dbReference type="SAM" id="SignalP"/>
    </source>
</evidence>
<gene>
    <name evidence="2" type="ORF">BG454_03680</name>
</gene>
<name>A0A2K8KF79_9RHOB</name>
<protein>
    <recommendedName>
        <fullName evidence="4">LTXXQ motif family protein</fullName>
    </recommendedName>
</protein>